<protein>
    <recommendedName>
        <fullName evidence="4">Acid-shock protein</fullName>
    </recommendedName>
</protein>
<keyword evidence="1" id="KW-0732">Signal</keyword>
<keyword evidence="3" id="KW-1185">Reference proteome</keyword>
<dbReference type="EMBL" id="CP062941">
    <property type="protein sequence ID" value="QOL48916.1"/>
    <property type="molecule type" value="Genomic_DNA"/>
</dbReference>
<evidence type="ECO:0000256" key="1">
    <source>
        <dbReference type="SAM" id="SignalP"/>
    </source>
</evidence>
<dbReference type="RefSeq" id="WP_193685959.1">
    <property type="nucleotide sequence ID" value="NZ_CP062941.1"/>
</dbReference>
<proteinExistence type="predicted"/>
<name>A0A7L9U4F4_9BURK</name>
<dbReference type="AlphaFoldDB" id="A0A7L9U4F4"/>
<sequence length="76" mass="8072">MKKAIATLIVSLFATAAFAQTPAADTQETQGTATVAKTHVKVAKKRVKHTMHKARHPLAKSVVAKKTKHAAATTQP</sequence>
<evidence type="ECO:0008006" key="4">
    <source>
        <dbReference type="Google" id="ProtNLM"/>
    </source>
</evidence>
<feature type="signal peptide" evidence="1">
    <location>
        <begin position="1"/>
        <end position="19"/>
    </location>
</feature>
<dbReference type="KEGG" id="mlir:LPB04_18490"/>
<evidence type="ECO:0000313" key="2">
    <source>
        <dbReference type="EMBL" id="QOL48916.1"/>
    </source>
</evidence>
<feature type="chain" id="PRO_5032338772" description="Acid-shock protein" evidence="1">
    <location>
        <begin position="20"/>
        <end position="76"/>
    </location>
</feature>
<reference evidence="2 3" key="1">
    <citation type="submission" date="2020-10" db="EMBL/GenBank/DDBJ databases">
        <title>Genome sequencing of Massilia sp. LPB0304.</title>
        <authorList>
            <person name="Kim J."/>
        </authorList>
    </citation>
    <scope>NUCLEOTIDE SEQUENCE [LARGE SCALE GENOMIC DNA]</scope>
    <source>
        <strain evidence="2 3">LPB0304</strain>
    </source>
</reference>
<dbReference type="Proteomes" id="UP000593875">
    <property type="component" value="Chromosome"/>
</dbReference>
<organism evidence="2 3">
    <name type="scientific">Massilia litorea</name>
    <dbReference type="NCBI Taxonomy" id="2769491"/>
    <lineage>
        <taxon>Bacteria</taxon>
        <taxon>Pseudomonadati</taxon>
        <taxon>Pseudomonadota</taxon>
        <taxon>Betaproteobacteria</taxon>
        <taxon>Burkholderiales</taxon>
        <taxon>Oxalobacteraceae</taxon>
        <taxon>Telluria group</taxon>
        <taxon>Massilia</taxon>
    </lineage>
</organism>
<gene>
    <name evidence="2" type="ORF">LPB04_18490</name>
</gene>
<evidence type="ECO:0000313" key="3">
    <source>
        <dbReference type="Proteomes" id="UP000593875"/>
    </source>
</evidence>
<accession>A0A7L9U4F4</accession>